<dbReference type="Pfam" id="PF13683">
    <property type="entry name" value="rve_3"/>
    <property type="match status" value="1"/>
</dbReference>
<name>A0A317DLL6_9ACTN</name>
<dbReference type="Gene3D" id="3.30.420.10">
    <property type="entry name" value="Ribonuclease H-like superfamily/Ribonuclease H"/>
    <property type="match status" value="1"/>
</dbReference>
<dbReference type="InterPro" id="IPR025948">
    <property type="entry name" value="HTH-like_dom"/>
</dbReference>
<dbReference type="SUPFAM" id="SSF53098">
    <property type="entry name" value="Ribonuclease H-like"/>
    <property type="match status" value="1"/>
</dbReference>
<sequence length="357" mass="40760">MAVRLMYQLLIQVFSWLALLAQSSASKDAEILVLRHEVAMLRRGNPRPRFDWTDRAVLAALARILPKILRAHRIVAPATLLRWHRRLLTAKWRQPRPPGRSPISDELAALIIRLARENRTWGVVRVQGELRRLGHRVGASTIRRILRSHRIPPPRQHDDAWRTFLRAHAGTILATDFFHVDCAVTLQRLYVAFVIEAKSRRVHLLGITAHPTAAWATQLARQFTADLEDSGRRFTHLIRDRDSRFTDAFDAVFTSIGTEIMKTAPQAPRMNAFAERWVKSVRVECTDRMLIAGERHLRIVLDTYVQHYNRGRSHQGDGLGLRAPDDGNNVIAFPAPTDSIRRRTILGGLINEYEPAA</sequence>
<accession>A0A317DLL6</accession>
<proteinExistence type="predicted"/>
<dbReference type="OrthoDB" id="1551204at2"/>
<dbReference type="RefSeq" id="WP_109803083.1">
    <property type="nucleotide sequence ID" value="NZ_QGKS01000258.1"/>
</dbReference>
<reference evidence="3 4" key="1">
    <citation type="submission" date="2018-05" db="EMBL/GenBank/DDBJ databases">
        <title>Micromonosporas from Atacama Desert.</title>
        <authorList>
            <person name="Carro L."/>
            <person name="Golinska P."/>
            <person name="Klenk H.-P."/>
            <person name="Goodfellow M."/>
        </authorList>
    </citation>
    <scope>NUCLEOTIDE SEQUENCE [LARGE SCALE GENOMIC DNA]</scope>
    <source>
        <strain evidence="3 4">4G51</strain>
    </source>
</reference>
<evidence type="ECO:0000313" key="3">
    <source>
        <dbReference type="EMBL" id="PWR13653.1"/>
    </source>
</evidence>
<dbReference type="Proteomes" id="UP000246050">
    <property type="component" value="Unassembled WGS sequence"/>
</dbReference>
<dbReference type="Pfam" id="PF13276">
    <property type="entry name" value="HTH_21"/>
    <property type="match status" value="1"/>
</dbReference>
<dbReference type="InterPro" id="IPR001584">
    <property type="entry name" value="Integrase_cat-core"/>
</dbReference>
<comment type="caution">
    <text evidence="3">The sequence shown here is derived from an EMBL/GenBank/DDBJ whole genome shotgun (WGS) entry which is preliminary data.</text>
</comment>
<dbReference type="GO" id="GO:0015074">
    <property type="term" value="P:DNA integration"/>
    <property type="evidence" value="ECO:0007669"/>
    <property type="project" value="InterPro"/>
</dbReference>
<gene>
    <name evidence="3" type="ORF">DKT69_20160</name>
</gene>
<dbReference type="InterPro" id="IPR012337">
    <property type="entry name" value="RNaseH-like_sf"/>
</dbReference>
<feature type="domain" description="Integrase catalytic" evidence="2">
    <location>
        <begin position="150"/>
        <end position="332"/>
    </location>
</feature>
<organism evidence="3 4">
    <name type="scientific">Micromonospora sicca</name>
    <dbReference type="NCBI Taxonomy" id="2202420"/>
    <lineage>
        <taxon>Bacteria</taxon>
        <taxon>Bacillati</taxon>
        <taxon>Actinomycetota</taxon>
        <taxon>Actinomycetes</taxon>
        <taxon>Micromonosporales</taxon>
        <taxon>Micromonosporaceae</taxon>
        <taxon>Micromonospora</taxon>
    </lineage>
</organism>
<dbReference type="GO" id="GO:0003676">
    <property type="term" value="F:nucleic acid binding"/>
    <property type="evidence" value="ECO:0007669"/>
    <property type="project" value="InterPro"/>
</dbReference>
<comment type="function">
    <text evidence="1">Involved in the transposition of the insertion sequence.</text>
</comment>
<protein>
    <submittedName>
        <fullName evidence="3">Integrase</fullName>
    </submittedName>
</protein>
<dbReference type="EMBL" id="QGKS01000258">
    <property type="protein sequence ID" value="PWR13653.1"/>
    <property type="molecule type" value="Genomic_DNA"/>
</dbReference>
<evidence type="ECO:0000259" key="2">
    <source>
        <dbReference type="PROSITE" id="PS50994"/>
    </source>
</evidence>
<dbReference type="AlphaFoldDB" id="A0A317DLL6"/>
<evidence type="ECO:0000313" key="4">
    <source>
        <dbReference type="Proteomes" id="UP000246050"/>
    </source>
</evidence>
<dbReference type="InterPro" id="IPR036397">
    <property type="entry name" value="RNaseH_sf"/>
</dbReference>
<evidence type="ECO:0000256" key="1">
    <source>
        <dbReference type="ARBA" id="ARBA00002286"/>
    </source>
</evidence>
<dbReference type="PROSITE" id="PS50994">
    <property type="entry name" value="INTEGRASE"/>
    <property type="match status" value="1"/>
</dbReference>